<dbReference type="CDD" id="cd13881">
    <property type="entry name" value="CuRO_2_McoC_like"/>
    <property type="match status" value="1"/>
</dbReference>
<keyword evidence="7" id="KW-1185">Reference proteome</keyword>
<evidence type="ECO:0000259" key="5">
    <source>
        <dbReference type="Pfam" id="PF07732"/>
    </source>
</evidence>
<dbReference type="Pfam" id="PF07732">
    <property type="entry name" value="Cu-oxidase_3"/>
    <property type="match status" value="1"/>
</dbReference>
<dbReference type="Pfam" id="PF00394">
    <property type="entry name" value="Cu-oxidase"/>
    <property type="match status" value="1"/>
</dbReference>
<evidence type="ECO:0000256" key="1">
    <source>
        <dbReference type="ARBA" id="ARBA00022723"/>
    </source>
</evidence>
<accession>A0ABT7AVG9</accession>
<comment type="caution">
    <text evidence="6">The sequence shown here is derived from an EMBL/GenBank/DDBJ whole genome shotgun (WGS) entry which is preliminary data.</text>
</comment>
<feature type="domain" description="Plastocyanin-like" evidence="3">
    <location>
        <begin position="226"/>
        <end position="326"/>
    </location>
</feature>
<gene>
    <name evidence="6" type="ORF">PMG71_15905</name>
</gene>
<name>A0ABT7AVG9_9CYAN</name>
<dbReference type="RefSeq" id="WP_283754668.1">
    <property type="nucleotide sequence ID" value="NZ_JAQOSP010000103.1"/>
</dbReference>
<dbReference type="CDD" id="cd13900">
    <property type="entry name" value="CuRO_3_Tth-MCO_like"/>
    <property type="match status" value="1"/>
</dbReference>
<protein>
    <submittedName>
        <fullName evidence="6">Multicopper oxidase family protein</fullName>
    </submittedName>
</protein>
<evidence type="ECO:0000259" key="4">
    <source>
        <dbReference type="Pfam" id="PF07731"/>
    </source>
</evidence>
<evidence type="ECO:0000256" key="2">
    <source>
        <dbReference type="ARBA" id="ARBA00023002"/>
    </source>
</evidence>
<feature type="domain" description="Plastocyanin-like" evidence="5">
    <location>
        <begin position="64"/>
        <end position="167"/>
    </location>
</feature>
<dbReference type="PROSITE" id="PS00080">
    <property type="entry name" value="MULTICOPPER_OXIDASE2"/>
    <property type="match status" value="1"/>
</dbReference>
<dbReference type="InterPro" id="IPR011707">
    <property type="entry name" value="Cu-oxidase-like_N"/>
</dbReference>
<dbReference type="InterPro" id="IPR002355">
    <property type="entry name" value="Cu_oxidase_Cu_BS"/>
</dbReference>
<dbReference type="InterPro" id="IPR008972">
    <property type="entry name" value="Cupredoxin"/>
</dbReference>
<dbReference type="Pfam" id="PF07731">
    <property type="entry name" value="Cu-oxidase_2"/>
    <property type="match status" value="1"/>
</dbReference>
<organism evidence="6 7">
    <name type="scientific">Roseofilum acuticapitatum BLCC-M154</name>
    <dbReference type="NCBI Taxonomy" id="3022444"/>
    <lineage>
        <taxon>Bacteria</taxon>
        <taxon>Bacillati</taxon>
        <taxon>Cyanobacteriota</taxon>
        <taxon>Cyanophyceae</taxon>
        <taxon>Desertifilales</taxon>
        <taxon>Desertifilaceae</taxon>
        <taxon>Roseofilum</taxon>
        <taxon>Roseofilum acuticapitatum</taxon>
    </lineage>
</organism>
<dbReference type="InterPro" id="IPR001117">
    <property type="entry name" value="Cu-oxidase_2nd"/>
</dbReference>
<dbReference type="EMBL" id="JAQOSP010000103">
    <property type="protein sequence ID" value="MDJ1170913.1"/>
    <property type="molecule type" value="Genomic_DNA"/>
</dbReference>
<keyword evidence="1" id="KW-0479">Metal-binding</keyword>
<evidence type="ECO:0000313" key="7">
    <source>
        <dbReference type="Proteomes" id="UP001235303"/>
    </source>
</evidence>
<keyword evidence="2" id="KW-0560">Oxidoreductase</keyword>
<dbReference type="PANTHER" id="PTHR11709:SF2">
    <property type="entry name" value="MULTICOPPER OXIDASE LPR1"/>
    <property type="match status" value="1"/>
</dbReference>
<evidence type="ECO:0000313" key="6">
    <source>
        <dbReference type="EMBL" id="MDJ1170913.1"/>
    </source>
</evidence>
<dbReference type="PANTHER" id="PTHR11709">
    <property type="entry name" value="MULTI-COPPER OXIDASE"/>
    <property type="match status" value="1"/>
</dbReference>
<feature type="domain" description="Plastocyanin-like" evidence="4">
    <location>
        <begin position="364"/>
        <end position="471"/>
    </location>
</feature>
<dbReference type="Proteomes" id="UP001235303">
    <property type="component" value="Unassembled WGS sequence"/>
</dbReference>
<dbReference type="InterPro" id="IPR045087">
    <property type="entry name" value="Cu-oxidase_fam"/>
</dbReference>
<proteinExistence type="predicted"/>
<dbReference type="Gene3D" id="2.60.40.420">
    <property type="entry name" value="Cupredoxins - blue copper proteins"/>
    <property type="match status" value="3"/>
</dbReference>
<sequence length="488" mass="54271">MLNRRKLLTYMVASGGTVLLSQCNRKTISQGPAMANTHISQDGLLSVEMVAQETPIQLGRNRLVQWGYNGQIPGPKLEAKPGDTIKINFQNQLIQPTNLHYHGLHIPPTGTADNVFISVPPGEEFRYEFRLPEHHPSGTFWYHPHHHGQVAEQVFKGLVGLLIVRGELDEIPEVKAASEQFLVIKDFTANPNPNVFPGAIMLGREGELVTVNGKIKPDFLIPAQGLVRLHLLNASSSRFYRLSLAEHPFYLIATDGGAISEPVELTELLLAPGERAQVLIKGDRPPSEYTLSTLPYDRGTVGMMGHMGLSSSSSQTQAIATFKYTEAVTPIPLPKTLIPIKPLPEAQTLRRFVLNHGMSPGMGMVFLINNQAFDHQRIDIQAPLNQIEDWEIINQGAMDHPFHIHVNSFQVISRNQVPEPLVAWKDVVNVRRGETVRLRMQYQDFVGKTVYHCHILDHEDQGMMGMLEISDQEAKPIGSSALDSAPFS</sequence>
<dbReference type="SUPFAM" id="SSF49503">
    <property type="entry name" value="Cupredoxins"/>
    <property type="match status" value="3"/>
</dbReference>
<evidence type="ECO:0000259" key="3">
    <source>
        <dbReference type="Pfam" id="PF00394"/>
    </source>
</evidence>
<dbReference type="InterPro" id="IPR011706">
    <property type="entry name" value="Cu-oxidase_C"/>
</dbReference>
<reference evidence="6 7" key="1">
    <citation type="submission" date="2023-01" db="EMBL/GenBank/DDBJ databases">
        <title>Novel diversity within Roseofilum (Cyanobacteria; Desertifilaceae) from marine benthic mats with descriptions of four novel species.</title>
        <authorList>
            <person name="Wang Y."/>
            <person name="Berthold D.E."/>
            <person name="Hu J."/>
            <person name="Lefler F.W."/>
            <person name="Laughinghouse H.D. IV."/>
        </authorList>
    </citation>
    <scope>NUCLEOTIDE SEQUENCE [LARGE SCALE GENOMIC DNA]</scope>
    <source>
        <strain evidence="6 7">BLCC-M154</strain>
    </source>
</reference>
<dbReference type="CDD" id="cd13853">
    <property type="entry name" value="CuRO_1_Tth-MCO_like"/>
    <property type="match status" value="1"/>
</dbReference>